<evidence type="ECO:0000313" key="3">
    <source>
        <dbReference type="EMBL" id="ACL57582.1"/>
    </source>
</evidence>
<dbReference type="GO" id="GO:0006354">
    <property type="term" value="P:DNA-templated transcription elongation"/>
    <property type="evidence" value="ECO:0007669"/>
    <property type="project" value="InterPro"/>
</dbReference>
<name>B8IE36_METNO</name>
<feature type="domain" description="NusG-like N-terminal" evidence="2">
    <location>
        <begin position="36"/>
        <end position="128"/>
    </location>
</feature>
<dbReference type="eggNOG" id="COG0250">
    <property type="taxonomic scope" value="Bacteria"/>
</dbReference>
<evidence type="ECO:0000256" key="1">
    <source>
        <dbReference type="ARBA" id="ARBA00023163"/>
    </source>
</evidence>
<reference evidence="3 4" key="1">
    <citation type="submission" date="2009-01" db="EMBL/GenBank/DDBJ databases">
        <title>Complete sequence of chromosome of Methylobacterium nodulans ORS 2060.</title>
        <authorList>
            <consortium name="US DOE Joint Genome Institute"/>
            <person name="Lucas S."/>
            <person name="Copeland A."/>
            <person name="Lapidus A."/>
            <person name="Glavina del Rio T."/>
            <person name="Dalin E."/>
            <person name="Tice H."/>
            <person name="Bruce D."/>
            <person name="Goodwin L."/>
            <person name="Pitluck S."/>
            <person name="Sims D."/>
            <person name="Brettin T."/>
            <person name="Detter J.C."/>
            <person name="Han C."/>
            <person name="Larimer F."/>
            <person name="Land M."/>
            <person name="Hauser L."/>
            <person name="Kyrpides N."/>
            <person name="Ivanova N."/>
            <person name="Marx C.J."/>
            <person name="Richardson P."/>
        </authorList>
    </citation>
    <scope>NUCLEOTIDE SEQUENCE [LARGE SCALE GENOMIC DNA]</scope>
    <source>
        <strain evidence="4">LMG 21967 / CNCM I-2342 / ORS 2060</strain>
    </source>
</reference>
<dbReference type="STRING" id="460265.Mnod_2619"/>
<organism evidence="3 4">
    <name type="scientific">Methylobacterium nodulans (strain LMG 21967 / CNCM I-2342 / ORS 2060)</name>
    <dbReference type="NCBI Taxonomy" id="460265"/>
    <lineage>
        <taxon>Bacteria</taxon>
        <taxon>Pseudomonadati</taxon>
        <taxon>Pseudomonadota</taxon>
        <taxon>Alphaproteobacteria</taxon>
        <taxon>Hyphomicrobiales</taxon>
        <taxon>Methylobacteriaceae</taxon>
        <taxon>Methylobacterium</taxon>
    </lineage>
</organism>
<keyword evidence="4" id="KW-1185">Reference proteome</keyword>
<protein>
    <submittedName>
        <fullName evidence="3">NusG antitermination factor</fullName>
    </submittedName>
</protein>
<accession>B8IE36</accession>
<dbReference type="Proteomes" id="UP000008207">
    <property type="component" value="Chromosome"/>
</dbReference>
<dbReference type="KEGG" id="mno:Mnod_2619"/>
<dbReference type="HOGENOM" id="CLU_1545847_0_0_5"/>
<dbReference type="InterPro" id="IPR006645">
    <property type="entry name" value="NGN-like_dom"/>
</dbReference>
<sequence>MCRGGRNASGRLISPTLSTLESTVSTAPAYDPSLTYYAASVAGHGEYRACEWLQQAGFATLAPGRTAVVRQASSGKRLVRRPVFPGYAFVGKRPEQSWRDILRVPGVRALVTTGEAPTELPPWMMKMLIAADEMGAYDRPRPQLAVGDKVRIRDELWQGLIGEVMRAPEGRRIAVLLKAFGKKHVLSVDVDRLAAT</sequence>
<dbReference type="AlphaFoldDB" id="B8IE36"/>
<evidence type="ECO:0000313" key="4">
    <source>
        <dbReference type="Proteomes" id="UP000008207"/>
    </source>
</evidence>
<dbReference type="Pfam" id="PF02357">
    <property type="entry name" value="NusG"/>
    <property type="match status" value="1"/>
</dbReference>
<dbReference type="SUPFAM" id="SSF82679">
    <property type="entry name" value="N-utilization substance G protein NusG, N-terminal domain"/>
    <property type="match status" value="1"/>
</dbReference>
<gene>
    <name evidence="3" type="ordered locus">Mnod_2619</name>
</gene>
<evidence type="ECO:0000259" key="2">
    <source>
        <dbReference type="Pfam" id="PF02357"/>
    </source>
</evidence>
<dbReference type="InterPro" id="IPR036735">
    <property type="entry name" value="NGN_dom_sf"/>
</dbReference>
<dbReference type="Gene3D" id="3.30.70.940">
    <property type="entry name" value="NusG, N-terminal domain"/>
    <property type="match status" value="1"/>
</dbReference>
<keyword evidence="1" id="KW-0804">Transcription</keyword>
<dbReference type="EMBL" id="CP001349">
    <property type="protein sequence ID" value="ACL57582.1"/>
    <property type="molecule type" value="Genomic_DNA"/>
</dbReference>
<proteinExistence type="predicted"/>